<dbReference type="EMBL" id="HBGW01050377">
    <property type="protein sequence ID" value="CAD9583417.1"/>
    <property type="molecule type" value="Transcribed_RNA"/>
</dbReference>
<keyword evidence="2" id="KW-0067">ATP-binding</keyword>
<dbReference type="GO" id="GO:0005524">
    <property type="term" value="F:ATP binding"/>
    <property type="evidence" value="ECO:0007669"/>
    <property type="project" value="UniProtKB-KW"/>
</dbReference>
<dbReference type="NCBIfam" id="TIGR01978">
    <property type="entry name" value="sufC"/>
    <property type="match status" value="1"/>
</dbReference>
<dbReference type="CDD" id="cd03217">
    <property type="entry name" value="ABC_FeS_Assembly"/>
    <property type="match status" value="1"/>
</dbReference>
<dbReference type="InterPro" id="IPR027417">
    <property type="entry name" value="P-loop_NTPase"/>
</dbReference>
<gene>
    <name evidence="4" type="ORF">BRAN1462_LOCUS32050</name>
</gene>
<reference evidence="4" key="1">
    <citation type="submission" date="2021-01" db="EMBL/GenBank/DDBJ databases">
        <authorList>
            <person name="Corre E."/>
            <person name="Pelletier E."/>
            <person name="Niang G."/>
            <person name="Scheremetjew M."/>
            <person name="Finn R."/>
            <person name="Kale V."/>
            <person name="Holt S."/>
            <person name="Cochrane G."/>
            <person name="Meng A."/>
            <person name="Brown T."/>
            <person name="Cohen L."/>
        </authorList>
    </citation>
    <scope>NUCLEOTIDE SEQUENCE</scope>
    <source>
        <strain evidence="4">RCC3387</strain>
    </source>
</reference>
<keyword evidence="1" id="KW-0547">Nucleotide-binding</keyword>
<evidence type="ECO:0000313" key="4">
    <source>
        <dbReference type="EMBL" id="CAD9583417.1"/>
    </source>
</evidence>
<protein>
    <recommendedName>
        <fullName evidence="3">ABC transporter domain-containing protein</fullName>
    </recommendedName>
</protein>
<dbReference type="SMART" id="SM00382">
    <property type="entry name" value="AAA"/>
    <property type="match status" value="1"/>
</dbReference>
<dbReference type="Gene3D" id="3.40.50.300">
    <property type="entry name" value="P-loop containing nucleotide triphosphate hydrolases"/>
    <property type="match status" value="1"/>
</dbReference>
<dbReference type="InterPro" id="IPR010230">
    <property type="entry name" value="FeS-cluster_ATPase_SufC"/>
</dbReference>
<dbReference type="Pfam" id="PF00005">
    <property type="entry name" value="ABC_tran"/>
    <property type="match status" value="1"/>
</dbReference>
<dbReference type="InterPro" id="IPR017871">
    <property type="entry name" value="ABC_transporter-like_CS"/>
</dbReference>
<dbReference type="InterPro" id="IPR003593">
    <property type="entry name" value="AAA+_ATPase"/>
</dbReference>
<dbReference type="SUPFAM" id="SSF52540">
    <property type="entry name" value="P-loop containing nucleoside triphosphate hydrolases"/>
    <property type="match status" value="1"/>
</dbReference>
<sequence length="249" mass="27446">MAKSTDEAQKQILKGLNLTIREGEVHAVMGPNGSGKSTLAKVLAGDSSYEVTEGSAVLGDKSLFELEPHERSLAGLFLAFQSPPAVSGVSNLDFLRAICNAHRRAREEPELDVIEFYGLVTQKLEQLKVNPDFLNRSVNEGFSGGERKRNEMLQMSVLEPKLAILDEIDSGLDIDALKDVADAIARARGADDKRSLLVVTHFERFLHYIDADHIHVMHAGRIIKSGGRELANRLDAEGYDWVLQEAQVK</sequence>
<evidence type="ECO:0000256" key="1">
    <source>
        <dbReference type="ARBA" id="ARBA00022741"/>
    </source>
</evidence>
<dbReference type="PROSITE" id="PS00211">
    <property type="entry name" value="ABC_TRANSPORTER_1"/>
    <property type="match status" value="1"/>
</dbReference>
<dbReference type="PANTHER" id="PTHR43204:SF1">
    <property type="entry name" value="ABC TRANSPORTER I FAMILY MEMBER 6, CHLOROPLASTIC"/>
    <property type="match status" value="1"/>
</dbReference>
<accession>A0A7S2KQH5</accession>
<dbReference type="PROSITE" id="PS50893">
    <property type="entry name" value="ABC_TRANSPORTER_2"/>
    <property type="match status" value="1"/>
</dbReference>
<dbReference type="AlphaFoldDB" id="A0A7S2KQH5"/>
<dbReference type="GO" id="GO:0016887">
    <property type="term" value="F:ATP hydrolysis activity"/>
    <property type="evidence" value="ECO:0007669"/>
    <property type="project" value="InterPro"/>
</dbReference>
<proteinExistence type="predicted"/>
<feature type="domain" description="ABC transporter" evidence="3">
    <location>
        <begin position="2"/>
        <end position="244"/>
    </location>
</feature>
<name>A0A7S2KQH5_9DINO</name>
<dbReference type="InterPro" id="IPR003439">
    <property type="entry name" value="ABC_transporter-like_ATP-bd"/>
</dbReference>
<evidence type="ECO:0000259" key="3">
    <source>
        <dbReference type="PROSITE" id="PS50893"/>
    </source>
</evidence>
<organism evidence="4">
    <name type="scientific">Zooxanthella nutricula</name>
    <dbReference type="NCBI Taxonomy" id="1333877"/>
    <lineage>
        <taxon>Eukaryota</taxon>
        <taxon>Sar</taxon>
        <taxon>Alveolata</taxon>
        <taxon>Dinophyceae</taxon>
        <taxon>Peridiniales</taxon>
        <taxon>Peridiniales incertae sedis</taxon>
        <taxon>Zooxanthella</taxon>
    </lineage>
</organism>
<dbReference type="PANTHER" id="PTHR43204">
    <property type="entry name" value="ABC TRANSPORTER I FAMILY MEMBER 6, CHLOROPLASTIC"/>
    <property type="match status" value="1"/>
</dbReference>
<evidence type="ECO:0000256" key="2">
    <source>
        <dbReference type="ARBA" id="ARBA00022840"/>
    </source>
</evidence>